<dbReference type="STRING" id="1969733.B5V00_10650"/>
<feature type="chain" id="PRO_5012416718" description="Outer membrane protein" evidence="1">
    <location>
        <begin position="23"/>
        <end position="254"/>
    </location>
</feature>
<keyword evidence="1" id="KW-0732">Signal</keyword>
<dbReference type="RefSeq" id="WP_085010774.1">
    <property type="nucleotide sequence ID" value="NZ_NAAD01000012.1"/>
</dbReference>
<name>A0A1X0Y2M6_9BACT</name>
<sequence>MQLRSILLLLCGLLLAVGTASADEILSVKAGYISLSPDGDFAVDGGGLAGTRINLKDDLNYDDSEDFIGEAALNLGPFRLSAGYLPIEFSGNGNLKRQIIFNGQTFNVNTNVSSDVNIDMYDFGLVWHIINIDDLPVRLQFGPELSVKYIDGEVSMRDSSGALNEKDSISAPVPTIGARARVGLADWLALVGRVGYLEYDGNTLLDADGQIEFSPLPLVGVYAGYRYIDMEVDESGVFIDATLDGPYGGLFVRF</sequence>
<keyword evidence="3" id="KW-1185">Reference proteome</keyword>
<comment type="caution">
    <text evidence="2">The sequence shown here is derived from an EMBL/GenBank/DDBJ whole genome shotgun (WGS) entry which is preliminary data.</text>
</comment>
<feature type="signal peptide" evidence="1">
    <location>
        <begin position="1"/>
        <end position="22"/>
    </location>
</feature>
<gene>
    <name evidence="2" type="ORF">B5V00_10650</name>
</gene>
<dbReference type="EMBL" id="NAAD01000012">
    <property type="protein sequence ID" value="ORJ59344.1"/>
    <property type="molecule type" value="Genomic_DNA"/>
</dbReference>
<evidence type="ECO:0000313" key="2">
    <source>
        <dbReference type="EMBL" id="ORJ59344.1"/>
    </source>
</evidence>
<dbReference type="AlphaFoldDB" id="A0A1X0Y2M6"/>
<evidence type="ECO:0000256" key="1">
    <source>
        <dbReference type="SAM" id="SignalP"/>
    </source>
</evidence>
<evidence type="ECO:0008006" key="4">
    <source>
        <dbReference type="Google" id="ProtNLM"/>
    </source>
</evidence>
<organism evidence="2 3">
    <name type="scientific">Geothermobacter hydrogeniphilus</name>
    <dbReference type="NCBI Taxonomy" id="1969733"/>
    <lineage>
        <taxon>Bacteria</taxon>
        <taxon>Pseudomonadati</taxon>
        <taxon>Thermodesulfobacteriota</taxon>
        <taxon>Desulfuromonadia</taxon>
        <taxon>Desulfuromonadales</taxon>
        <taxon>Geothermobacteraceae</taxon>
        <taxon>Geothermobacter</taxon>
    </lineage>
</organism>
<dbReference type="Proteomes" id="UP000193136">
    <property type="component" value="Unassembled WGS sequence"/>
</dbReference>
<reference evidence="2 3" key="1">
    <citation type="submission" date="2017-03" db="EMBL/GenBank/DDBJ databases">
        <title>Genome sequence of Geothermobacter sp. EPR-M, Deep-Sea Iron Reducer.</title>
        <authorList>
            <person name="Tully B."/>
            <person name="Savalia P."/>
            <person name="Abuyen K."/>
            <person name="Baughan C."/>
            <person name="Romero E."/>
            <person name="Ronkowski C."/>
            <person name="Torres B."/>
            <person name="Tremblay J."/>
            <person name="Trujillo A."/>
            <person name="Tyler M."/>
            <person name="Perez-Rodriguez I."/>
            <person name="Amend J."/>
        </authorList>
    </citation>
    <scope>NUCLEOTIDE SEQUENCE [LARGE SCALE GENOMIC DNA]</scope>
    <source>
        <strain evidence="2 3">EPR-M</strain>
    </source>
</reference>
<accession>A0A1X0Y2M6</accession>
<dbReference type="OrthoDB" id="5401597at2"/>
<proteinExistence type="predicted"/>
<protein>
    <recommendedName>
        <fullName evidence="4">Outer membrane protein</fullName>
    </recommendedName>
</protein>
<evidence type="ECO:0000313" key="3">
    <source>
        <dbReference type="Proteomes" id="UP000193136"/>
    </source>
</evidence>